<proteinExistence type="predicted"/>
<dbReference type="GO" id="GO:0005634">
    <property type="term" value="C:nucleus"/>
    <property type="evidence" value="ECO:0007669"/>
    <property type="project" value="TreeGrafter"/>
</dbReference>
<gene>
    <name evidence="2" type="ORF">JMJ35_000194</name>
</gene>
<organism evidence="2 3">
    <name type="scientific">Cladonia borealis</name>
    <dbReference type="NCBI Taxonomy" id="184061"/>
    <lineage>
        <taxon>Eukaryota</taxon>
        <taxon>Fungi</taxon>
        <taxon>Dikarya</taxon>
        <taxon>Ascomycota</taxon>
        <taxon>Pezizomycotina</taxon>
        <taxon>Lecanoromycetes</taxon>
        <taxon>OSLEUM clade</taxon>
        <taxon>Lecanoromycetidae</taxon>
        <taxon>Lecanorales</taxon>
        <taxon>Lecanorineae</taxon>
        <taxon>Cladoniaceae</taxon>
        <taxon>Cladonia</taxon>
    </lineage>
</organism>
<evidence type="ECO:0000313" key="2">
    <source>
        <dbReference type="EMBL" id="KAK0517039.1"/>
    </source>
</evidence>
<sequence>MERSEGDFKAFGGGFNRFPKIIPEDCVAYTIYIIDAKLSDFQVQEQLRQVQKAGIKLTNELLKDFIWQRERIHFDLVREKGRRCLRGRTNFGDSVEDEWLIVYILRELSKTFAQIWVTIVDSDGQFLLIEAANALPIWLNPEIADFRVWINSGKLLIIPINRPENGTAQKESRAGVLTLDDALTFLQENQVGLLHLPAVESEAFYRLQKYPKQISDSLHHARIFIPRKLAFILHHDPSYISAAVEAFYLRDPIAMRPLQTCDPKGLNFASTDCVNVSIKFTKTGYAQLKSQSFEPAPVWKEFQATNRDPELHELINMGMKVACGFEMLISDSQSQDKKVVREIKLLLEDLEIGEDRLPSDAEISRWQMIVDDESWLDIDFHAFEKELAGKADVEKKDDKGGFGDRDAQEHLRKMVTRFQSFLNDDAAGTEGAEYVDDMDNDDDESSTSSEDTEANDEKEINFNEDHFTQMMREMLGMASTSANAGDNKHIVNVSSAGSGGISRVRTEGDDEEEVLQNMHEMEKELREAGALELGSKQPFETLGLQQDDVKEEFDARAPEEPDVDDEDVEIDFNLAKNLLESFKAQGGMAGPTGNLMGLMGLRLPRDEDRGGSKATALERPSGG</sequence>
<dbReference type="EMBL" id="JAFEKC020000001">
    <property type="protein sequence ID" value="KAK0517039.1"/>
    <property type="molecule type" value="Genomic_DNA"/>
</dbReference>
<comment type="caution">
    <text evidence="2">The sequence shown here is derived from an EMBL/GenBank/DDBJ whole genome shotgun (WGS) entry which is preliminary data.</text>
</comment>
<dbReference type="PANTHER" id="PTHR13060:SF0">
    <property type="entry name" value="PROTEIN ECDYSONELESS HOMOLOG"/>
    <property type="match status" value="1"/>
</dbReference>
<feature type="compositionally biased region" description="Acidic residues" evidence="1">
    <location>
        <begin position="433"/>
        <end position="454"/>
    </location>
</feature>
<feature type="region of interest" description="Disordered" evidence="1">
    <location>
        <begin position="432"/>
        <end position="459"/>
    </location>
</feature>
<feature type="region of interest" description="Disordered" evidence="1">
    <location>
        <begin position="598"/>
        <end position="623"/>
    </location>
</feature>
<keyword evidence="3" id="KW-1185">Reference proteome</keyword>
<dbReference type="InterPro" id="IPR010770">
    <property type="entry name" value="Ecd"/>
</dbReference>
<dbReference type="Proteomes" id="UP001166286">
    <property type="component" value="Unassembled WGS sequence"/>
</dbReference>
<name>A0AA39RAR7_9LECA</name>
<evidence type="ECO:0008006" key="4">
    <source>
        <dbReference type="Google" id="ProtNLM"/>
    </source>
</evidence>
<reference evidence="2" key="1">
    <citation type="submission" date="2023-03" db="EMBL/GenBank/DDBJ databases">
        <title>Complete genome of Cladonia borealis.</title>
        <authorList>
            <person name="Park H."/>
        </authorList>
    </citation>
    <scope>NUCLEOTIDE SEQUENCE</scope>
    <source>
        <strain evidence="2">ANT050790</strain>
    </source>
</reference>
<dbReference type="AlphaFoldDB" id="A0AA39RAR7"/>
<accession>A0AA39RAR7</accession>
<dbReference type="Pfam" id="PF07093">
    <property type="entry name" value="SGT1"/>
    <property type="match status" value="1"/>
</dbReference>
<evidence type="ECO:0000313" key="3">
    <source>
        <dbReference type="Proteomes" id="UP001166286"/>
    </source>
</evidence>
<protein>
    <recommendedName>
        <fullName evidence="4">Regulatory factor Sgt1</fullName>
    </recommendedName>
</protein>
<evidence type="ECO:0000256" key="1">
    <source>
        <dbReference type="SAM" id="MobiDB-lite"/>
    </source>
</evidence>
<dbReference type="PANTHER" id="PTHR13060">
    <property type="entry name" value="SGT1 PROTEIN HSGT1 SUPPRESSOR OF GCR2"/>
    <property type="match status" value="1"/>
</dbReference>